<dbReference type="Pfam" id="PF00107">
    <property type="entry name" value="ADH_zinc_N"/>
    <property type="match status" value="1"/>
</dbReference>
<name>A0A1V4CZ63_9ACTN</name>
<proteinExistence type="inferred from homology"/>
<dbReference type="OrthoDB" id="9787435at2"/>
<dbReference type="SUPFAM" id="SSF50129">
    <property type="entry name" value="GroES-like"/>
    <property type="match status" value="1"/>
</dbReference>
<protein>
    <submittedName>
        <fullName evidence="8">Uncharacterized protein</fullName>
    </submittedName>
</protein>
<dbReference type="SUPFAM" id="SSF51735">
    <property type="entry name" value="NAD(P)-binding Rossmann-fold domains"/>
    <property type="match status" value="1"/>
</dbReference>
<dbReference type="EMBL" id="LAKD02000079">
    <property type="protein sequence ID" value="OPF74248.1"/>
    <property type="molecule type" value="Genomic_DNA"/>
</dbReference>
<comment type="similarity">
    <text evidence="2">Belongs to the zinc-containing alcohol dehydrogenase family.</text>
</comment>
<dbReference type="PANTHER" id="PTHR43350:SF17">
    <property type="entry name" value="NAD-DEPENDENT ALCOHOL DEHYDROGENASE"/>
    <property type="match status" value="1"/>
</dbReference>
<keyword evidence="3" id="KW-0479">Metal-binding</keyword>
<reference evidence="8" key="1">
    <citation type="submission" date="2016-12" db="EMBL/GenBank/DDBJ databases">
        <title>Genome sequence of Streptomyces antioxidans MUSC 164.</title>
        <authorList>
            <person name="Lee L.-H."/>
            <person name="Ser H.-L."/>
        </authorList>
    </citation>
    <scope>NUCLEOTIDE SEQUENCE [LARGE SCALE GENOMIC DNA]</scope>
    <source>
        <strain evidence="8">MUSC 164</strain>
    </source>
</reference>
<dbReference type="GO" id="GO:0046872">
    <property type="term" value="F:metal ion binding"/>
    <property type="evidence" value="ECO:0007669"/>
    <property type="project" value="UniProtKB-KW"/>
</dbReference>
<dbReference type="InterPro" id="IPR013149">
    <property type="entry name" value="ADH-like_C"/>
</dbReference>
<keyword evidence="5" id="KW-0560">Oxidoreductase</keyword>
<evidence type="ECO:0000259" key="6">
    <source>
        <dbReference type="Pfam" id="PF00107"/>
    </source>
</evidence>
<evidence type="ECO:0000313" key="9">
    <source>
        <dbReference type="Proteomes" id="UP000033615"/>
    </source>
</evidence>
<sequence length="357" mass="37918">MRGVWLEQMGEPWAVQEVADREVRPGGVLVDVVAVRVPSYTRQVLTGELNYDLPVPLVPGPTCIGRVRAVADDVFGVTVGEVALCNSLYSSGEMSGSPDEILIGWTGSGSARSARMQHQWRHGSFAQRACYPASCVTVLPGADQWTRPELLPFLASLAIADGGLRRGGLRGGQSVIVNGATGNLGGAAVFAALARGATQVIATGRRRESLAALVELDPRVKPVVLTGDRARDGEAIRAQTDAGADLLLDVVGNTPTTDPTLACLDALRLRGTAVLVGGVRHELALPYQRIQRQQLTVTGSFMFDSATALEVWQLVRAGTIDLTRVRAHSYDLEHFDDALETAASLSGLDYTVLLPGS</sequence>
<keyword evidence="4" id="KW-0862">Zinc</keyword>
<accession>A0A1V4CZ63</accession>
<organism evidence="8 9">
    <name type="scientific">Streptomyces antioxidans</name>
    <dbReference type="NCBI Taxonomy" id="1507734"/>
    <lineage>
        <taxon>Bacteria</taxon>
        <taxon>Bacillati</taxon>
        <taxon>Actinomycetota</taxon>
        <taxon>Actinomycetes</taxon>
        <taxon>Kitasatosporales</taxon>
        <taxon>Streptomycetaceae</taxon>
        <taxon>Streptomyces</taxon>
    </lineage>
</organism>
<dbReference type="GO" id="GO:0016491">
    <property type="term" value="F:oxidoreductase activity"/>
    <property type="evidence" value="ECO:0007669"/>
    <property type="project" value="UniProtKB-KW"/>
</dbReference>
<evidence type="ECO:0000256" key="2">
    <source>
        <dbReference type="ARBA" id="ARBA00008072"/>
    </source>
</evidence>
<dbReference type="Proteomes" id="UP000033615">
    <property type="component" value="Unassembled WGS sequence"/>
</dbReference>
<dbReference type="InterPro" id="IPR013154">
    <property type="entry name" value="ADH-like_N"/>
</dbReference>
<dbReference type="Pfam" id="PF08240">
    <property type="entry name" value="ADH_N"/>
    <property type="match status" value="1"/>
</dbReference>
<evidence type="ECO:0000259" key="7">
    <source>
        <dbReference type="Pfam" id="PF08240"/>
    </source>
</evidence>
<dbReference type="InterPro" id="IPR036291">
    <property type="entry name" value="NAD(P)-bd_dom_sf"/>
</dbReference>
<evidence type="ECO:0000313" key="8">
    <source>
        <dbReference type="EMBL" id="OPF74248.1"/>
    </source>
</evidence>
<comment type="cofactor">
    <cofactor evidence="1">
        <name>Zn(2+)</name>
        <dbReference type="ChEBI" id="CHEBI:29105"/>
    </cofactor>
</comment>
<dbReference type="RefSeq" id="WP_046084335.1">
    <property type="nucleotide sequence ID" value="NZ_LAKD02000079.1"/>
</dbReference>
<evidence type="ECO:0000256" key="1">
    <source>
        <dbReference type="ARBA" id="ARBA00001947"/>
    </source>
</evidence>
<dbReference type="InterPro" id="IPR011032">
    <property type="entry name" value="GroES-like_sf"/>
</dbReference>
<evidence type="ECO:0000256" key="3">
    <source>
        <dbReference type="ARBA" id="ARBA00022723"/>
    </source>
</evidence>
<comment type="caution">
    <text evidence="8">The sequence shown here is derived from an EMBL/GenBank/DDBJ whole genome shotgun (WGS) entry which is preliminary data.</text>
</comment>
<feature type="domain" description="Alcohol dehydrogenase-like N-terminal" evidence="7">
    <location>
        <begin position="25"/>
        <end position="140"/>
    </location>
</feature>
<evidence type="ECO:0000256" key="5">
    <source>
        <dbReference type="ARBA" id="ARBA00023002"/>
    </source>
</evidence>
<evidence type="ECO:0000256" key="4">
    <source>
        <dbReference type="ARBA" id="ARBA00022833"/>
    </source>
</evidence>
<feature type="domain" description="Alcohol dehydrogenase-like C-terminal" evidence="6">
    <location>
        <begin position="184"/>
        <end position="315"/>
    </location>
</feature>
<dbReference type="PANTHER" id="PTHR43350">
    <property type="entry name" value="NAD-DEPENDENT ALCOHOL DEHYDROGENASE"/>
    <property type="match status" value="1"/>
</dbReference>
<dbReference type="Gene3D" id="3.90.180.10">
    <property type="entry name" value="Medium-chain alcohol dehydrogenases, catalytic domain"/>
    <property type="match status" value="1"/>
</dbReference>
<dbReference type="AlphaFoldDB" id="A0A1V4CZ63"/>
<gene>
    <name evidence="8" type="ORF">VT50_0226985</name>
</gene>
<dbReference type="Gene3D" id="3.40.50.720">
    <property type="entry name" value="NAD(P)-binding Rossmann-like Domain"/>
    <property type="match status" value="1"/>
</dbReference>
<keyword evidence="9" id="KW-1185">Reference proteome</keyword>